<protein>
    <submittedName>
        <fullName evidence="1">Uncharacterized protein</fullName>
    </submittedName>
</protein>
<organism evidence="1 2">
    <name type="scientific">Auriscalpium vulgare</name>
    <dbReference type="NCBI Taxonomy" id="40419"/>
    <lineage>
        <taxon>Eukaryota</taxon>
        <taxon>Fungi</taxon>
        <taxon>Dikarya</taxon>
        <taxon>Basidiomycota</taxon>
        <taxon>Agaricomycotina</taxon>
        <taxon>Agaricomycetes</taxon>
        <taxon>Russulales</taxon>
        <taxon>Auriscalpiaceae</taxon>
        <taxon>Auriscalpium</taxon>
    </lineage>
</organism>
<reference evidence="1" key="2">
    <citation type="journal article" date="2022" name="New Phytol.">
        <title>Evolutionary transition to the ectomycorrhizal habit in the genomes of a hyperdiverse lineage of mushroom-forming fungi.</title>
        <authorList>
            <person name="Looney B."/>
            <person name="Miyauchi S."/>
            <person name="Morin E."/>
            <person name="Drula E."/>
            <person name="Courty P.E."/>
            <person name="Kohler A."/>
            <person name="Kuo A."/>
            <person name="LaButti K."/>
            <person name="Pangilinan J."/>
            <person name="Lipzen A."/>
            <person name="Riley R."/>
            <person name="Andreopoulos W."/>
            <person name="He G."/>
            <person name="Johnson J."/>
            <person name="Nolan M."/>
            <person name="Tritt A."/>
            <person name="Barry K.W."/>
            <person name="Grigoriev I.V."/>
            <person name="Nagy L.G."/>
            <person name="Hibbett D."/>
            <person name="Henrissat B."/>
            <person name="Matheny P.B."/>
            <person name="Labbe J."/>
            <person name="Martin F.M."/>
        </authorList>
    </citation>
    <scope>NUCLEOTIDE SEQUENCE</scope>
    <source>
        <strain evidence="1">FP105234-sp</strain>
    </source>
</reference>
<keyword evidence="2" id="KW-1185">Reference proteome</keyword>
<dbReference type="Proteomes" id="UP000814033">
    <property type="component" value="Unassembled WGS sequence"/>
</dbReference>
<accession>A0ACB8S4Z0</accession>
<evidence type="ECO:0000313" key="1">
    <source>
        <dbReference type="EMBL" id="KAI0051168.1"/>
    </source>
</evidence>
<proteinExistence type="predicted"/>
<dbReference type="EMBL" id="MU275854">
    <property type="protein sequence ID" value="KAI0051168.1"/>
    <property type="molecule type" value="Genomic_DNA"/>
</dbReference>
<sequence>MNPPRVTVEDVPDEETSLMAQLREAAATPTPLAEFLLDPEAIHSLTSARSSSREHRRQPSSRGASASTERGRSDKGKGKERRRSDAASSMLSIVLAEEERQAHHLKAMLRVTGERLENEVRRSDTAEQRATVAELRAREAGTRAGTAEQAQHAAEMDAARAREETKRFQMQLDTAEREMRRVQAELARLTRQKEDSDEAAAKARDMARKWQAALKDFQAREEGREEGMRMAMYKRYDDGREDGWEEGHSEGYDEGRKEGFNEGKRSGFEEGRQMGRREERKYAVHAYNRYQGDFARAYDNRTMSRESLVYPPRSTANDSQERIQHWAARTEESVRTPEIHKPRPVWLRRAVTAEPLVEGRGGADD</sequence>
<gene>
    <name evidence="1" type="ORF">FA95DRAFT_1554739</name>
</gene>
<name>A0ACB8S4Z0_9AGAM</name>
<evidence type="ECO:0000313" key="2">
    <source>
        <dbReference type="Proteomes" id="UP000814033"/>
    </source>
</evidence>
<reference evidence="1" key="1">
    <citation type="submission" date="2021-02" db="EMBL/GenBank/DDBJ databases">
        <authorList>
            <consortium name="DOE Joint Genome Institute"/>
            <person name="Ahrendt S."/>
            <person name="Looney B.P."/>
            <person name="Miyauchi S."/>
            <person name="Morin E."/>
            <person name="Drula E."/>
            <person name="Courty P.E."/>
            <person name="Chicoki N."/>
            <person name="Fauchery L."/>
            <person name="Kohler A."/>
            <person name="Kuo A."/>
            <person name="Labutti K."/>
            <person name="Pangilinan J."/>
            <person name="Lipzen A."/>
            <person name="Riley R."/>
            <person name="Andreopoulos W."/>
            <person name="He G."/>
            <person name="Johnson J."/>
            <person name="Barry K.W."/>
            <person name="Grigoriev I.V."/>
            <person name="Nagy L."/>
            <person name="Hibbett D."/>
            <person name="Henrissat B."/>
            <person name="Matheny P.B."/>
            <person name="Labbe J."/>
            <person name="Martin F."/>
        </authorList>
    </citation>
    <scope>NUCLEOTIDE SEQUENCE</scope>
    <source>
        <strain evidence="1">FP105234-sp</strain>
    </source>
</reference>
<comment type="caution">
    <text evidence="1">The sequence shown here is derived from an EMBL/GenBank/DDBJ whole genome shotgun (WGS) entry which is preliminary data.</text>
</comment>